<dbReference type="SUPFAM" id="SSF53850">
    <property type="entry name" value="Periplasmic binding protein-like II"/>
    <property type="match status" value="1"/>
</dbReference>
<keyword evidence="3" id="KW-0732">Signal</keyword>
<sequence length="424" mass="47227">MKLKKALLSAVGGTLLLGAATANAADNELKVWCWDDNFNVPAARLAAEHYQAKHPEVTIKVESIAQDDLMQRLNAALGANNTRSLPDVVLIEDYRVQNFLIGYPNFLRDITKDIDFSNFVDYKVKASSNAKGQHYGVPFDSGVTATFLRMDMFEKAGYKLEDFQDITWDQFIDMGKKVKEATGAYLIGYDPNDMFLLHAMMQSAGVWYTNPDATKVTVANNPALKEGLRLLKRLQDEDLVFYYQGWMPLLASFQQGHVASIVQGCWLTPTVEADKEKSGLWRLAPIPKLSNVEGATHYSNLGGSQWYVNAQSAQSDLAVDFLKETFASDAELINELVPKISLVTTWKDTSKLSNYDVSNAFFGGQKIYSLYSQWMQDVPSVNYGPHTRAIESLVTEAVQRVLAGEDINTVLQDTQSNAEMQVGL</sequence>
<feature type="chain" id="PRO_5037277374" evidence="3">
    <location>
        <begin position="25"/>
        <end position="424"/>
    </location>
</feature>
<proteinExistence type="inferred from homology"/>
<dbReference type="InterPro" id="IPR050490">
    <property type="entry name" value="Bact_solute-bd_prot1"/>
</dbReference>
<evidence type="ECO:0000313" key="5">
    <source>
        <dbReference type="Proteomes" id="UP000733611"/>
    </source>
</evidence>
<dbReference type="Pfam" id="PF13416">
    <property type="entry name" value="SBP_bac_8"/>
    <property type="match status" value="1"/>
</dbReference>
<reference evidence="4" key="1">
    <citation type="journal article" date="2021" name="PeerJ">
        <title>Extensive microbial diversity within the chicken gut microbiome revealed by metagenomics and culture.</title>
        <authorList>
            <person name="Gilroy R."/>
            <person name="Ravi A."/>
            <person name="Getino M."/>
            <person name="Pursley I."/>
            <person name="Horton D.L."/>
            <person name="Alikhan N.F."/>
            <person name="Baker D."/>
            <person name="Gharbi K."/>
            <person name="Hall N."/>
            <person name="Watson M."/>
            <person name="Adriaenssens E.M."/>
            <person name="Foster-Nyarko E."/>
            <person name="Jarju S."/>
            <person name="Secka A."/>
            <person name="Antonio M."/>
            <person name="Oren A."/>
            <person name="Chaudhuri R.R."/>
            <person name="La Ragione R."/>
            <person name="Hildebrand F."/>
            <person name="Pallen M.J."/>
        </authorList>
    </citation>
    <scope>NUCLEOTIDE SEQUENCE</scope>
    <source>
        <strain evidence="4">378</strain>
    </source>
</reference>
<reference evidence="4" key="2">
    <citation type="submission" date="2021-04" db="EMBL/GenBank/DDBJ databases">
        <authorList>
            <person name="Gilroy R."/>
        </authorList>
    </citation>
    <scope>NUCLEOTIDE SEQUENCE</scope>
    <source>
        <strain evidence="4">378</strain>
    </source>
</reference>
<evidence type="ECO:0000256" key="1">
    <source>
        <dbReference type="ARBA" id="ARBA00004418"/>
    </source>
</evidence>
<organism evidence="4 5">
    <name type="scientific">Candidatus Anaerobiospirillum pullicola</name>
    <dbReference type="NCBI Taxonomy" id="2838451"/>
    <lineage>
        <taxon>Bacteria</taxon>
        <taxon>Pseudomonadati</taxon>
        <taxon>Pseudomonadota</taxon>
        <taxon>Gammaproteobacteria</taxon>
        <taxon>Aeromonadales</taxon>
        <taxon>Succinivibrionaceae</taxon>
        <taxon>Anaerobiospirillum</taxon>
    </lineage>
</organism>
<dbReference type="PANTHER" id="PTHR43649:SF32">
    <property type="entry name" value="SUGAR BINDING SECRETED PROTEIN"/>
    <property type="match status" value="1"/>
</dbReference>
<comment type="caution">
    <text evidence="4">The sequence shown here is derived from an EMBL/GenBank/DDBJ whole genome shotgun (WGS) entry which is preliminary data.</text>
</comment>
<dbReference type="InterPro" id="IPR006059">
    <property type="entry name" value="SBP"/>
</dbReference>
<feature type="signal peptide" evidence="3">
    <location>
        <begin position="1"/>
        <end position="24"/>
    </location>
</feature>
<evidence type="ECO:0000256" key="2">
    <source>
        <dbReference type="ARBA" id="ARBA00008520"/>
    </source>
</evidence>
<comment type="subcellular location">
    <subcellularLocation>
        <location evidence="1">Periplasm</location>
    </subcellularLocation>
</comment>
<dbReference type="GO" id="GO:0042597">
    <property type="term" value="C:periplasmic space"/>
    <property type="evidence" value="ECO:0007669"/>
    <property type="project" value="UniProtKB-SubCell"/>
</dbReference>
<comment type="similarity">
    <text evidence="2">Belongs to the bacterial solute-binding protein 1 family.</text>
</comment>
<evidence type="ECO:0000256" key="3">
    <source>
        <dbReference type="SAM" id="SignalP"/>
    </source>
</evidence>
<evidence type="ECO:0000313" key="4">
    <source>
        <dbReference type="EMBL" id="MBU3845102.1"/>
    </source>
</evidence>
<name>A0A948THU7_9GAMM</name>
<protein>
    <submittedName>
        <fullName evidence="4">Extracellular solute-binding protein</fullName>
    </submittedName>
</protein>
<dbReference type="AlphaFoldDB" id="A0A948THU7"/>
<dbReference type="PANTHER" id="PTHR43649">
    <property type="entry name" value="ARABINOSE-BINDING PROTEIN-RELATED"/>
    <property type="match status" value="1"/>
</dbReference>
<accession>A0A948THU7</accession>
<dbReference type="Proteomes" id="UP000733611">
    <property type="component" value="Unassembled WGS sequence"/>
</dbReference>
<dbReference type="Gene3D" id="3.40.190.10">
    <property type="entry name" value="Periplasmic binding protein-like II"/>
    <property type="match status" value="1"/>
</dbReference>
<gene>
    <name evidence="4" type="ORF">H9847_09640</name>
</gene>
<dbReference type="EMBL" id="JAHLFE010000194">
    <property type="protein sequence ID" value="MBU3845102.1"/>
    <property type="molecule type" value="Genomic_DNA"/>
</dbReference>